<name>A0A6C0JKN2_9ZZZZ</name>
<dbReference type="EMBL" id="MN740427">
    <property type="protein sequence ID" value="QHU05923.1"/>
    <property type="molecule type" value="Genomic_DNA"/>
</dbReference>
<dbReference type="InterPro" id="IPR027417">
    <property type="entry name" value="P-loop_NTPase"/>
</dbReference>
<dbReference type="Gene3D" id="3.40.50.300">
    <property type="entry name" value="P-loop containing nucleotide triphosphate hydrolases"/>
    <property type="match status" value="1"/>
</dbReference>
<dbReference type="InterPro" id="IPR003959">
    <property type="entry name" value="ATPase_AAA_core"/>
</dbReference>
<dbReference type="CDD" id="cd00009">
    <property type="entry name" value="AAA"/>
    <property type="match status" value="1"/>
</dbReference>
<feature type="domain" description="ATPase AAA-type core" evidence="1">
    <location>
        <begin position="15"/>
        <end position="126"/>
    </location>
</feature>
<evidence type="ECO:0000313" key="2">
    <source>
        <dbReference type="EMBL" id="QHU05923.1"/>
    </source>
</evidence>
<organism evidence="2">
    <name type="scientific">viral metagenome</name>
    <dbReference type="NCBI Taxonomy" id="1070528"/>
    <lineage>
        <taxon>unclassified sequences</taxon>
        <taxon>metagenomes</taxon>
        <taxon>organismal metagenomes</taxon>
    </lineage>
</organism>
<dbReference type="GO" id="GO:0016887">
    <property type="term" value="F:ATP hydrolysis activity"/>
    <property type="evidence" value="ECO:0007669"/>
    <property type="project" value="InterPro"/>
</dbReference>
<accession>A0A6C0JKN2</accession>
<evidence type="ECO:0000259" key="1">
    <source>
        <dbReference type="Pfam" id="PF00004"/>
    </source>
</evidence>
<reference evidence="2" key="1">
    <citation type="journal article" date="2020" name="Nature">
        <title>Giant virus diversity and host interactions through global metagenomics.</title>
        <authorList>
            <person name="Schulz F."/>
            <person name="Roux S."/>
            <person name="Paez-Espino D."/>
            <person name="Jungbluth S."/>
            <person name="Walsh D.A."/>
            <person name="Denef V.J."/>
            <person name="McMahon K.D."/>
            <person name="Konstantinidis K.T."/>
            <person name="Eloe-Fadrosh E.A."/>
            <person name="Kyrpides N.C."/>
            <person name="Woyke T."/>
        </authorList>
    </citation>
    <scope>NUCLEOTIDE SEQUENCE</scope>
    <source>
        <strain evidence="2">GVMAG-M-3300027736-24</strain>
    </source>
</reference>
<dbReference type="AlphaFoldDB" id="A0A6C0JKN2"/>
<dbReference type="Pfam" id="PF00004">
    <property type="entry name" value="AAA"/>
    <property type="match status" value="1"/>
</dbReference>
<dbReference type="GO" id="GO:0005524">
    <property type="term" value="F:ATP binding"/>
    <property type="evidence" value="ECO:0007669"/>
    <property type="project" value="InterPro"/>
</dbReference>
<dbReference type="SUPFAM" id="SSF52540">
    <property type="entry name" value="P-loop containing nucleoside triphosphate hydrolases"/>
    <property type="match status" value="1"/>
</dbReference>
<sequence>MDRLTHFISNSKKPIYIYGKSGCGKTTMLNKLQYSVKFISIQDIVSYEELIIFAQPTILQRMSNINLKHICVIDNIDYLQNNDKKILACLLKQFKLEDKKKCSRNFTIILCGTNYYDKKIKEIMKYCNVINITSNTNLIHNQYEKNIQNSIKKIMNKEFDEDFIIDNEKATQSLLFHENIIDLLRTDADIMFYKTFLKNYCIGDYFDRISFQKQLWLFNEMTYYFKILHNYYLYKHTLLKPKKNVEFRFTKVLTKYSNEYNNNIFIINMCNQLNCSKKELYYLLLNKSVQLNELTNIEINRAINYFQIKKD</sequence>
<proteinExistence type="predicted"/>
<protein>
    <recommendedName>
        <fullName evidence="1">ATPase AAA-type core domain-containing protein</fullName>
    </recommendedName>
</protein>